<feature type="region of interest" description="Disordered" evidence="1">
    <location>
        <begin position="72"/>
        <end position="147"/>
    </location>
</feature>
<organism evidence="2 3">
    <name type="scientific">Oryza sativa subsp. japonica</name>
    <name type="common">Rice</name>
    <dbReference type="NCBI Taxonomy" id="39947"/>
    <lineage>
        <taxon>Eukaryota</taxon>
        <taxon>Viridiplantae</taxon>
        <taxon>Streptophyta</taxon>
        <taxon>Embryophyta</taxon>
        <taxon>Tracheophyta</taxon>
        <taxon>Spermatophyta</taxon>
        <taxon>Magnoliopsida</taxon>
        <taxon>Liliopsida</taxon>
        <taxon>Poales</taxon>
        <taxon>Poaceae</taxon>
        <taxon>BOP clade</taxon>
        <taxon>Oryzoideae</taxon>
        <taxon>Oryzeae</taxon>
        <taxon>Oryzinae</taxon>
        <taxon>Oryza</taxon>
        <taxon>Oryza sativa</taxon>
    </lineage>
</organism>
<feature type="compositionally biased region" description="Low complexity" evidence="1">
    <location>
        <begin position="157"/>
        <end position="166"/>
    </location>
</feature>
<proteinExistence type="predicted"/>
<reference evidence="3" key="1">
    <citation type="journal article" date="2005" name="Nature">
        <title>The map-based sequence of the rice genome.</title>
        <authorList>
            <consortium name="International rice genome sequencing project (IRGSP)"/>
            <person name="Matsumoto T."/>
            <person name="Wu J."/>
            <person name="Kanamori H."/>
            <person name="Katayose Y."/>
            <person name="Fujisawa M."/>
            <person name="Namiki N."/>
            <person name="Mizuno H."/>
            <person name="Yamamoto K."/>
            <person name="Antonio B.A."/>
            <person name="Baba T."/>
            <person name="Sakata K."/>
            <person name="Nagamura Y."/>
            <person name="Aoki H."/>
            <person name="Arikawa K."/>
            <person name="Arita K."/>
            <person name="Bito T."/>
            <person name="Chiden Y."/>
            <person name="Fujitsuka N."/>
            <person name="Fukunaka R."/>
            <person name="Hamada M."/>
            <person name="Harada C."/>
            <person name="Hayashi A."/>
            <person name="Hijishita S."/>
            <person name="Honda M."/>
            <person name="Hosokawa S."/>
            <person name="Ichikawa Y."/>
            <person name="Idonuma A."/>
            <person name="Iijima M."/>
            <person name="Ikeda M."/>
            <person name="Ikeno M."/>
            <person name="Ito K."/>
            <person name="Ito S."/>
            <person name="Ito T."/>
            <person name="Ito Y."/>
            <person name="Ito Y."/>
            <person name="Iwabuchi A."/>
            <person name="Kamiya K."/>
            <person name="Karasawa W."/>
            <person name="Kurita K."/>
            <person name="Katagiri S."/>
            <person name="Kikuta A."/>
            <person name="Kobayashi H."/>
            <person name="Kobayashi N."/>
            <person name="Machita K."/>
            <person name="Maehara T."/>
            <person name="Masukawa M."/>
            <person name="Mizubayashi T."/>
            <person name="Mukai Y."/>
            <person name="Nagasaki H."/>
            <person name="Nagata Y."/>
            <person name="Naito S."/>
            <person name="Nakashima M."/>
            <person name="Nakama Y."/>
            <person name="Nakamichi Y."/>
            <person name="Nakamura M."/>
            <person name="Meguro A."/>
            <person name="Negishi M."/>
            <person name="Ohta I."/>
            <person name="Ohta T."/>
            <person name="Okamoto M."/>
            <person name="Ono N."/>
            <person name="Saji S."/>
            <person name="Sakaguchi M."/>
            <person name="Sakai K."/>
            <person name="Shibata M."/>
            <person name="Shimokawa T."/>
            <person name="Song J."/>
            <person name="Takazaki Y."/>
            <person name="Terasawa K."/>
            <person name="Tsugane M."/>
            <person name="Tsuji K."/>
            <person name="Ueda S."/>
            <person name="Waki K."/>
            <person name="Yamagata H."/>
            <person name="Yamamoto M."/>
            <person name="Yamamoto S."/>
            <person name="Yamane H."/>
            <person name="Yoshiki S."/>
            <person name="Yoshihara R."/>
            <person name="Yukawa K."/>
            <person name="Zhong H."/>
            <person name="Yano M."/>
            <person name="Yuan Q."/>
            <person name="Ouyang S."/>
            <person name="Liu J."/>
            <person name="Jones K.M."/>
            <person name="Gansberger K."/>
            <person name="Moffat K."/>
            <person name="Hill J."/>
            <person name="Bera J."/>
            <person name="Fadrosh D."/>
            <person name="Jin S."/>
            <person name="Johri S."/>
            <person name="Kim M."/>
            <person name="Overton L."/>
            <person name="Reardon M."/>
            <person name="Tsitrin T."/>
            <person name="Vuong H."/>
            <person name="Weaver B."/>
            <person name="Ciecko A."/>
            <person name="Tallon L."/>
            <person name="Jackson J."/>
            <person name="Pai G."/>
            <person name="Aken S.V."/>
            <person name="Utterback T."/>
            <person name="Reidmuller S."/>
            <person name="Feldblyum T."/>
            <person name="Hsiao J."/>
            <person name="Zismann V."/>
            <person name="Iobst S."/>
            <person name="de Vazeille A.R."/>
            <person name="Buell C.R."/>
            <person name="Ying K."/>
            <person name="Li Y."/>
            <person name="Lu T."/>
            <person name="Huang Y."/>
            <person name="Zhao Q."/>
            <person name="Feng Q."/>
            <person name="Zhang L."/>
            <person name="Zhu J."/>
            <person name="Weng Q."/>
            <person name="Mu J."/>
            <person name="Lu Y."/>
            <person name="Fan D."/>
            <person name="Liu Y."/>
            <person name="Guan J."/>
            <person name="Zhang Y."/>
            <person name="Yu S."/>
            <person name="Liu X."/>
            <person name="Zhang Y."/>
            <person name="Hong G."/>
            <person name="Han B."/>
            <person name="Choisne N."/>
            <person name="Demange N."/>
            <person name="Orjeda G."/>
            <person name="Samain S."/>
            <person name="Cattolico L."/>
            <person name="Pelletier E."/>
            <person name="Couloux A."/>
            <person name="Segurens B."/>
            <person name="Wincker P."/>
            <person name="D'Hont A."/>
            <person name="Scarpelli C."/>
            <person name="Weissenbach J."/>
            <person name="Salanoubat M."/>
            <person name="Quetier F."/>
            <person name="Yu Y."/>
            <person name="Kim H.R."/>
            <person name="Rambo T."/>
            <person name="Currie J."/>
            <person name="Collura K."/>
            <person name="Luo M."/>
            <person name="Yang T."/>
            <person name="Ammiraju J.S.S."/>
            <person name="Engler F."/>
            <person name="Soderlund C."/>
            <person name="Wing R.A."/>
            <person name="Palmer L.E."/>
            <person name="de la Bastide M."/>
            <person name="Spiegel L."/>
            <person name="Nascimento L."/>
            <person name="Zutavern T."/>
            <person name="O'Shaughnessy A."/>
            <person name="Dike S."/>
            <person name="Dedhia N."/>
            <person name="Preston R."/>
            <person name="Balija V."/>
            <person name="McCombie W.R."/>
            <person name="Chow T."/>
            <person name="Chen H."/>
            <person name="Chung M."/>
            <person name="Chen C."/>
            <person name="Shaw J."/>
            <person name="Wu H."/>
            <person name="Hsiao K."/>
            <person name="Chao Y."/>
            <person name="Chu M."/>
            <person name="Cheng C."/>
            <person name="Hour A."/>
            <person name="Lee P."/>
            <person name="Lin S."/>
            <person name="Lin Y."/>
            <person name="Liou J."/>
            <person name="Liu S."/>
            <person name="Hsing Y."/>
            <person name="Raghuvanshi S."/>
            <person name="Mohanty A."/>
            <person name="Bharti A.K."/>
            <person name="Gaur A."/>
            <person name="Gupta V."/>
            <person name="Kumar D."/>
            <person name="Ravi V."/>
            <person name="Vij S."/>
            <person name="Kapur A."/>
            <person name="Khurana P."/>
            <person name="Khurana P."/>
            <person name="Khurana J.P."/>
            <person name="Tyagi A.K."/>
            <person name="Gaikwad K."/>
            <person name="Singh A."/>
            <person name="Dalal V."/>
            <person name="Srivastava S."/>
            <person name="Dixit A."/>
            <person name="Pal A.K."/>
            <person name="Ghazi I.A."/>
            <person name="Yadav M."/>
            <person name="Pandit A."/>
            <person name="Bhargava A."/>
            <person name="Sureshbabu K."/>
            <person name="Batra K."/>
            <person name="Sharma T.R."/>
            <person name="Mohapatra T."/>
            <person name="Singh N.K."/>
            <person name="Messing J."/>
            <person name="Nelson A.B."/>
            <person name="Fuks G."/>
            <person name="Kavchok S."/>
            <person name="Keizer G."/>
            <person name="Linton E."/>
            <person name="Llaca V."/>
            <person name="Song R."/>
            <person name="Tanyolac B."/>
            <person name="Young S."/>
            <person name="Ho-Il K."/>
            <person name="Hahn J.H."/>
            <person name="Sangsakoo G."/>
            <person name="Vanavichit A."/>
            <person name="de Mattos Luiz.A.T."/>
            <person name="Zimmer P.D."/>
            <person name="Malone G."/>
            <person name="Dellagostin O."/>
            <person name="de Oliveira A.C."/>
            <person name="Bevan M."/>
            <person name="Bancroft I."/>
            <person name="Minx P."/>
            <person name="Cordum H."/>
            <person name="Wilson R."/>
            <person name="Cheng Z."/>
            <person name="Jin W."/>
            <person name="Jiang J."/>
            <person name="Leong S.A."/>
            <person name="Iwama H."/>
            <person name="Gojobori T."/>
            <person name="Itoh T."/>
            <person name="Niimura Y."/>
            <person name="Fujii Y."/>
            <person name="Habara T."/>
            <person name="Sakai H."/>
            <person name="Sato Y."/>
            <person name="Wilson G."/>
            <person name="Kumar K."/>
            <person name="McCouch S."/>
            <person name="Juretic N."/>
            <person name="Hoen D."/>
            <person name="Wright S."/>
            <person name="Bruskiewich R."/>
            <person name="Bureau T."/>
            <person name="Miyao A."/>
            <person name="Hirochika H."/>
            <person name="Nishikawa T."/>
            <person name="Kadowaki K."/>
            <person name="Sugiura M."/>
            <person name="Burr B."/>
            <person name="Sasaki T."/>
        </authorList>
    </citation>
    <scope>NUCLEOTIDE SEQUENCE [LARGE SCALE GENOMIC DNA]</scope>
    <source>
        <strain evidence="3">cv. Nipponbare</strain>
    </source>
</reference>
<dbReference type="EMBL" id="AP003763">
    <property type="protein sequence ID" value="BAD32970.1"/>
    <property type="molecule type" value="Genomic_DNA"/>
</dbReference>
<sequence length="201" mass="21568">MLYAAEFGGTPAKGGGPLVGKGGEEGWCTSGEWTGRNVGIAVGIESEEGGAIPFFHLSIWYHRRLFRLRRTLQPPPDGRLHPEVEAKVSGEAKELAAPTTSRRGQGSGEHEEDEDRSAVEPDLADRGEEKGMTDGGEEKGLATWRSSSLIRSRRARSAASAVAARDAPPPSAVATWVAPPLDAVATARTTQRHRHLWRLAA</sequence>
<reference evidence="3" key="2">
    <citation type="journal article" date="2008" name="Nucleic Acids Res.">
        <title>The rice annotation project database (RAP-DB): 2008 update.</title>
        <authorList>
            <consortium name="The rice annotation project (RAP)"/>
        </authorList>
    </citation>
    <scope>GENOME REANNOTATION</scope>
    <source>
        <strain evidence="3">cv. Nipponbare</strain>
    </source>
</reference>
<protein>
    <submittedName>
        <fullName evidence="2">Uncharacterized protein</fullName>
    </submittedName>
</protein>
<dbReference type="Proteomes" id="UP000000763">
    <property type="component" value="Chromosome 6"/>
</dbReference>
<feature type="compositionally biased region" description="Basic and acidic residues" evidence="1">
    <location>
        <begin position="78"/>
        <end position="94"/>
    </location>
</feature>
<feature type="compositionally biased region" description="Basic and acidic residues" evidence="1">
    <location>
        <begin position="116"/>
        <end position="140"/>
    </location>
</feature>
<evidence type="ECO:0000313" key="2">
    <source>
        <dbReference type="EMBL" id="BAD32970.1"/>
    </source>
</evidence>
<accession>Q69WG9</accession>
<evidence type="ECO:0000313" key="3">
    <source>
        <dbReference type="Proteomes" id="UP000000763"/>
    </source>
</evidence>
<name>Q69WG9_ORYSJ</name>
<feature type="region of interest" description="Disordered" evidence="1">
    <location>
        <begin position="155"/>
        <end position="174"/>
    </location>
</feature>
<gene>
    <name evidence="2" type="primary">P0531C01.33</name>
</gene>
<dbReference type="AlphaFoldDB" id="Q69WG9"/>
<evidence type="ECO:0000256" key="1">
    <source>
        <dbReference type="SAM" id="MobiDB-lite"/>
    </source>
</evidence>